<name>A0A2H9YNQ8_9GAMM</name>
<proteinExistence type="predicted"/>
<dbReference type="RefSeq" id="WP_071852198.1">
    <property type="nucleotide sequence ID" value="NZ_CBDBYO010000016.1"/>
</dbReference>
<dbReference type="AlphaFoldDB" id="A0A2H9YNQ8"/>
<accession>A0A2H9YNQ8</accession>
<protein>
    <submittedName>
        <fullName evidence="1">Uncharacterized protein</fullName>
    </submittedName>
</protein>
<evidence type="ECO:0000313" key="2">
    <source>
        <dbReference type="Proteomes" id="UP000243446"/>
    </source>
</evidence>
<sequence>MAGRPNLVVTQDELCELYKHIKTLPFHKLIEQNFVREYEINPEKLLIQNLALVKKCRYEKNDFDKRMTYFNLLKQSIKPTQLEQSILALERLSTTSADAYFTMHKSLDQLKRSAKNEFLEKNIAVEIQKALDPKTAENKAESRNQRNAELIFLGAAVKKLLNYMNISEETNDIEKIGRAIKSSILINGLSNNEQLKKYIEHAENTAAFQLINKTVQDISTDVRNPNKK</sequence>
<dbReference type="EMBL" id="PHRG01000014">
    <property type="protein sequence ID" value="PJO74263.1"/>
    <property type="molecule type" value="Genomic_DNA"/>
</dbReference>
<evidence type="ECO:0000313" key="1">
    <source>
        <dbReference type="EMBL" id="PJO74263.1"/>
    </source>
</evidence>
<dbReference type="Proteomes" id="UP000243446">
    <property type="component" value="Unassembled WGS sequence"/>
</dbReference>
<gene>
    <name evidence="1" type="ORF">CWI32_14345</name>
</gene>
<comment type="caution">
    <text evidence="1">The sequence shown here is derived from an EMBL/GenBank/DDBJ whole genome shotgun (WGS) entry which is preliminary data.</text>
</comment>
<reference evidence="1 2" key="1">
    <citation type="submission" date="2017-11" db="EMBL/GenBank/DDBJ databases">
        <title>Revising the taxonomy of the Acinetobacter lwoffii group: the description of Acinetobacter pseudolwoffii sp. nov. and emended description of Acinetobacter lwoffii.</title>
        <authorList>
            <person name="Nemec A."/>
            <person name="Radolfova-Krizova L."/>
        </authorList>
    </citation>
    <scope>NUCLEOTIDE SEQUENCE [LARGE SCALE GENOMIC DNA]</scope>
    <source>
        <strain evidence="1 2">ANC 5044</strain>
    </source>
</reference>
<organism evidence="1 2">
    <name type="scientific">Acinetobacter pseudolwoffii</name>
    <dbReference type="NCBI Taxonomy" id="2053287"/>
    <lineage>
        <taxon>Bacteria</taxon>
        <taxon>Pseudomonadati</taxon>
        <taxon>Pseudomonadota</taxon>
        <taxon>Gammaproteobacteria</taxon>
        <taxon>Moraxellales</taxon>
        <taxon>Moraxellaceae</taxon>
        <taxon>Acinetobacter</taxon>
    </lineage>
</organism>